<evidence type="ECO:0000313" key="5">
    <source>
        <dbReference type="Proteomes" id="UP001172102"/>
    </source>
</evidence>
<gene>
    <name evidence="4" type="ORF">B0H67DRAFT_547712</name>
</gene>
<dbReference type="InterPro" id="IPR013094">
    <property type="entry name" value="AB_hydrolase_3"/>
</dbReference>
<feature type="signal peptide" evidence="2">
    <location>
        <begin position="1"/>
        <end position="25"/>
    </location>
</feature>
<comment type="caution">
    <text evidence="4">The sequence shown here is derived from an EMBL/GenBank/DDBJ whole genome shotgun (WGS) entry which is preliminary data.</text>
</comment>
<dbReference type="InterPro" id="IPR050300">
    <property type="entry name" value="GDXG_lipolytic_enzyme"/>
</dbReference>
<evidence type="ECO:0000256" key="2">
    <source>
        <dbReference type="SAM" id="SignalP"/>
    </source>
</evidence>
<feature type="domain" description="Alpha/beta hydrolase fold-3" evidence="3">
    <location>
        <begin position="68"/>
        <end position="264"/>
    </location>
</feature>
<evidence type="ECO:0000313" key="4">
    <source>
        <dbReference type="EMBL" id="KAK0729592.1"/>
    </source>
</evidence>
<evidence type="ECO:0000259" key="3">
    <source>
        <dbReference type="Pfam" id="PF07859"/>
    </source>
</evidence>
<accession>A0AA40E927</accession>
<organism evidence="4 5">
    <name type="scientific">Lasiosphaeris hirsuta</name>
    <dbReference type="NCBI Taxonomy" id="260670"/>
    <lineage>
        <taxon>Eukaryota</taxon>
        <taxon>Fungi</taxon>
        <taxon>Dikarya</taxon>
        <taxon>Ascomycota</taxon>
        <taxon>Pezizomycotina</taxon>
        <taxon>Sordariomycetes</taxon>
        <taxon>Sordariomycetidae</taxon>
        <taxon>Sordariales</taxon>
        <taxon>Lasiosphaeriaceae</taxon>
        <taxon>Lasiosphaeris</taxon>
    </lineage>
</organism>
<keyword evidence="1 4" id="KW-0378">Hydrolase</keyword>
<keyword evidence="5" id="KW-1185">Reference proteome</keyword>
<feature type="chain" id="PRO_5041223886" evidence="2">
    <location>
        <begin position="26"/>
        <end position="321"/>
    </location>
</feature>
<dbReference type="EMBL" id="JAUKUA010000001">
    <property type="protein sequence ID" value="KAK0729592.1"/>
    <property type="molecule type" value="Genomic_DNA"/>
</dbReference>
<dbReference type="Pfam" id="PF07859">
    <property type="entry name" value="Abhydrolase_3"/>
    <property type="match status" value="1"/>
</dbReference>
<dbReference type="AlphaFoldDB" id="A0AA40E927"/>
<protein>
    <submittedName>
        <fullName evidence="4">Alpha/Beta hydrolase protein</fullName>
    </submittedName>
</protein>
<evidence type="ECO:0000256" key="1">
    <source>
        <dbReference type="ARBA" id="ARBA00022801"/>
    </source>
</evidence>
<name>A0AA40E927_9PEZI</name>
<dbReference type="Proteomes" id="UP001172102">
    <property type="component" value="Unassembled WGS sequence"/>
</dbReference>
<dbReference type="GO" id="GO:0016787">
    <property type="term" value="F:hydrolase activity"/>
    <property type="evidence" value="ECO:0007669"/>
    <property type="project" value="UniProtKB-KW"/>
</dbReference>
<dbReference type="Gene3D" id="3.40.50.1820">
    <property type="entry name" value="alpha/beta hydrolase"/>
    <property type="match status" value="1"/>
</dbReference>
<keyword evidence="2" id="KW-0732">Signal</keyword>
<dbReference type="PANTHER" id="PTHR48081">
    <property type="entry name" value="AB HYDROLASE SUPERFAMILY PROTEIN C4A8.06C"/>
    <property type="match status" value="1"/>
</dbReference>
<dbReference type="PANTHER" id="PTHR48081:SF8">
    <property type="entry name" value="ALPHA_BETA HYDROLASE FOLD-3 DOMAIN-CONTAINING PROTEIN-RELATED"/>
    <property type="match status" value="1"/>
</dbReference>
<proteinExistence type="predicted"/>
<reference evidence="4" key="1">
    <citation type="submission" date="2023-06" db="EMBL/GenBank/DDBJ databases">
        <title>Genome-scale phylogeny and comparative genomics of the fungal order Sordariales.</title>
        <authorList>
            <consortium name="Lawrence Berkeley National Laboratory"/>
            <person name="Hensen N."/>
            <person name="Bonometti L."/>
            <person name="Westerberg I."/>
            <person name="Brannstrom I.O."/>
            <person name="Guillou S."/>
            <person name="Cros-Aarteil S."/>
            <person name="Calhoun S."/>
            <person name="Haridas S."/>
            <person name="Kuo A."/>
            <person name="Mondo S."/>
            <person name="Pangilinan J."/>
            <person name="Riley R."/>
            <person name="Labutti K."/>
            <person name="Andreopoulos B."/>
            <person name="Lipzen A."/>
            <person name="Chen C."/>
            <person name="Yanf M."/>
            <person name="Daum C."/>
            <person name="Ng V."/>
            <person name="Clum A."/>
            <person name="Steindorff A."/>
            <person name="Ohm R."/>
            <person name="Martin F."/>
            <person name="Silar P."/>
            <person name="Natvig D."/>
            <person name="Lalanne C."/>
            <person name="Gautier V."/>
            <person name="Ament-Velasquez S.L."/>
            <person name="Kruys A."/>
            <person name="Hutchinson M.I."/>
            <person name="Powell A.J."/>
            <person name="Barry K."/>
            <person name="Miller A.N."/>
            <person name="Grigoriev I.V."/>
            <person name="Debuchy R."/>
            <person name="Gladieux P."/>
            <person name="Thoren M.H."/>
            <person name="Johannesson H."/>
        </authorList>
    </citation>
    <scope>NUCLEOTIDE SEQUENCE</scope>
    <source>
        <strain evidence="4">SMH4607-1</strain>
    </source>
</reference>
<dbReference type="InterPro" id="IPR029058">
    <property type="entry name" value="AB_hydrolase_fold"/>
</dbReference>
<dbReference type="SUPFAM" id="SSF53474">
    <property type="entry name" value="alpha/beta-Hydrolases"/>
    <property type="match status" value="1"/>
</dbReference>
<sequence>MPWRYRWRLLLLQPLSMLALTMSSARWISTKAYRVEYLKVSPSLTIRALVFKSPGTGSGRRLRPLHIDIHGGAFMGGWPEDDAEFCNQVARETGAVVVSISYRYAPQYPFPAAHDDVDATIRYLQDHAEEKLGADATLLTMSGFSAGGNLALAAARAENCRAGSPTNIKACVTFSAVLDLRLKPHEKPLPKGFPIRDLFAFLAPLYDCYPAPVRSANMTNPRMSPILASVDDLPDDMFVFVAGFDILAHEQTTFVERVKADLAKDPKQAHRRLEMGYDEKGFHGYLNLPNKIIPHERKQNAFAPATRFIKDTHVKYGFQWP</sequence>